<proteinExistence type="predicted"/>
<dbReference type="AlphaFoldDB" id="A0A1N6K9P5"/>
<accession>A0A1N6K9P5</accession>
<keyword evidence="3" id="KW-1185">Reference proteome</keyword>
<dbReference type="OrthoDB" id="645652at2"/>
<sequence length="211" mass="24164">MRTTNRYADFLPQFYEIRNTKPLDRTKIKPIVTGSTFPLFHLHKDDFVVPFSFLRQESSYIVGSELLNQPLVLAFYSIHWNDYGVNYLEQLESLHADIQVMGGQLLVVSADDRKELEAELAKHNYTFPIAIDHNHQIARGAGIYAETDPLWDRVSGIEENAPLPAVYVIGQSQRLTYTFIDHYFEKEINVRELLSEVYSAGQAQALSRAIA</sequence>
<dbReference type="InterPro" id="IPR000866">
    <property type="entry name" value="AhpC/TSA"/>
</dbReference>
<dbReference type="RefSeq" id="WP_074242623.1">
    <property type="nucleotide sequence ID" value="NZ_FSRA01000002.1"/>
</dbReference>
<dbReference type="STRING" id="536979.SAMN04488055_5390"/>
<organism evidence="2 3">
    <name type="scientific">Chitinophaga niabensis</name>
    <dbReference type="NCBI Taxonomy" id="536979"/>
    <lineage>
        <taxon>Bacteria</taxon>
        <taxon>Pseudomonadati</taxon>
        <taxon>Bacteroidota</taxon>
        <taxon>Chitinophagia</taxon>
        <taxon>Chitinophagales</taxon>
        <taxon>Chitinophagaceae</taxon>
        <taxon>Chitinophaga</taxon>
    </lineage>
</organism>
<dbReference type="Pfam" id="PF00578">
    <property type="entry name" value="AhpC-TSA"/>
    <property type="match status" value="1"/>
</dbReference>
<dbReference type="GO" id="GO:0016491">
    <property type="term" value="F:oxidoreductase activity"/>
    <property type="evidence" value="ECO:0007669"/>
    <property type="project" value="InterPro"/>
</dbReference>
<name>A0A1N6K9P5_9BACT</name>
<dbReference type="InterPro" id="IPR036249">
    <property type="entry name" value="Thioredoxin-like_sf"/>
</dbReference>
<evidence type="ECO:0000259" key="1">
    <source>
        <dbReference type="Pfam" id="PF00578"/>
    </source>
</evidence>
<dbReference type="GO" id="GO:0016209">
    <property type="term" value="F:antioxidant activity"/>
    <property type="evidence" value="ECO:0007669"/>
    <property type="project" value="InterPro"/>
</dbReference>
<evidence type="ECO:0000313" key="2">
    <source>
        <dbReference type="EMBL" id="SIO53314.1"/>
    </source>
</evidence>
<protein>
    <submittedName>
        <fullName evidence="2">Peroxiredoxin</fullName>
    </submittedName>
</protein>
<dbReference type="SUPFAM" id="SSF52833">
    <property type="entry name" value="Thioredoxin-like"/>
    <property type="match status" value="1"/>
</dbReference>
<evidence type="ECO:0000313" key="3">
    <source>
        <dbReference type="Proteomes" id="UP000185003"/>
    </source>
</evidence>
<feature type="domain" description="Alkyl hydroperoxide reductase subunit C/ Thiol specific antioxidant" evidence="1">
    <location>
        <begin position="55"/>
        <end position="177"/>
    </location>
</feature>
<reference evidence="3" key="1">
    <citation type="submission" date="2016-11" db="EMBL/GenBank/DDBJ databases">
        <authorList>
            <person name="Varghese N."/>
            <person name="Submissions S."/>
        </authorList>
    </citation>
    <scope>NUCLEOTIDE SEQUENCE [LARGE SCALE GENOMIC DNA]</scope>
    <source>
        <strain evidence="3">DSM 24787</strain>
    </source>
</reference>
<dbReference type="Proteomes" id="UP000185003">
    <property type="component" value="Unassembled WGS sequence"/>
</dbReference>
<dbReference type="EMBL" id="FSRA01000002">
    <property type="protein sequence ID" value="SIO53314.1"/>
    <property type="molecule type" value="Genomic_DNA"/>
</dbReference>
<dbReference type="Gene3D" id="3.40.30.10">
    <property type="entry name" value="Glutaredoxin"/>
    <property type="match status" value="1"/>
</dbReference>
<gene>
    <name evidence="2" type="ORF">SAMN04488055_5390</name>
</gene>